<feature type="domain" description="DDE-1" evidence="2">
    <location>
        <begin position="218"/>
        <end position="383"/>
    </location>
</feature>
<dbReference type="EMBL" id="SOYY01000016">
    <property type="protein sequence ID" value="KAA0710076.1"/>
    <property type="molecule type" value="Genomic_DNA"/>
</dbReference>
<dbReference type="PANTHER" id="PTHR19303">
    <property type="entry name" value="TRANSPOSON"/>
    <property type="match status" value="1"/>
</dbReference>
<gene>
    <name evidence="3" type="ORF">E1301_Tti018866</name>
</gene>
<keyword evidence="4" id="KW-1185">Reference proteome</keyword>
<proteinExistence type="predicted"/>
<dbReference type="PANTHER" id="PTHR19303:SF71">
    <property type="entry name" value="ZINC FINGER PHD-TYPE DOMAIN-CONTAINING PROTEIN"/>
    <property type="match status" value="1"/>
</dbReference>
<dbReference type="GO" id="GO:0005634">
    <property type="term" value="C:nucleus"/>
    <property type="evidence" value="ECO:0007669"/>
    <property type="project" value="TreeGrafter"/>
</dbReference>
<organism evidence="3 4">
    <name type="scientific">Triplophysa tibetana</name>
    <dbReference type="NCBI Taxonomy" id="1572043"/>
    <lineage>
        <taxon>Eukaryota</taxon>
        <taxon>Metazoa</taxon>
        <taxon>Chordata</taxon>
        <taxon>Craniata</taxon>
        <taxon>Vertebrata</taxon>
        <taxon>Euteleostomi</taxon>
        <taxon>Actinopterygii</taxon>
        <taxon>Neopterygii</taxon>
        <taxon>Teleostei</taxon>
        <taxon>Ostariophysi</taxon>
        <taxon>Cypriniformes</taxon>
        <taxon>Nemacheilidae</taxon>
        <taxon>Triplophysa</taxon>
    </lineage>
</organism>
<feature type="compositionally biased region" description="Pro residues" evidence="1">
    <location>
        <begin position="443"/>
        <end position="453"/>
    </location>
</feature>
<dbReference type="AlphaFoldDB" id="A0A5A9NMH0"/>
<dbReference type="Gene3D" id="3.30.420.10">
    <property type="entry name" value="Ribonuclease H-like superfamily/Ribonuclease H"/>
    <property type="match status" value="1"/>
</dbReference>
<reference evidence="3 4" key="1">
    <citation type="journal article" date="2019" name="Mol. Ecol. Resour.">
        <title>Chromosome-level genome assembly of Triplophysa tibetana, a fish adapted to the harsh high-altitude environment of the Tibetan Plateau.</title>
        <authorList>
            <person name="Yang X."/>
            <person name="Liu H."/>
            <person name="Ma Z."/>
            <person name="Zou Y."/>
            <person name="Zou M."/>
            <person name="Mao Y."/>
            <person name="Li X."/>
            <person name="Wang H."/>
            <person name="Chen T."/>
            <person name="Wang W."/>
            <person name="Yang R."/>
        </authorList>
    </citation>
    <scope>NUCLEOTIDE SEQUENCE [LARGE SCALE GENOMIC DNA]</scope>
    <source>
        <strain evidence="3">TTIB1903HZAU</strain>
        <tissue evidence="3">Muscle</tissue>
    </source>
</reference>
<dbReference type="Pfam" id="PF03184">
    <property type="entry name" value="DDE_1"/>
    <property type="match status" value="1"/>
</dbReference>
<protein>
    <recommendedName>
        <fullName evidence="2">DDE-1 domain-containing protein</fullName>
    </recommendedName>
</protein>
<evidence type="ECO:0000313" key="4">
    <source>
        <dbReference type="Proteomes" id="UP000324632"/>
    </source>
</evidence>
<evidence type="ECO:0000256" key="1">
    <source>
        <dbReference type="SAM" id="MobiDB-lite"/>
    </source>
</evidence>
<comment type="caution">
    <text evidence="3">The sequence shown here is derived from an EMBL/GenBank/DDBJ whole genome shotgun (WGS) entry which is preliminary data.</text>
</comment>
<dbReference type="GO" id="GO:0003677">
    <property type="term" value="F:DNA binding"/>
    <property type="evidence" value="ECO:0007669"/>
    <property type="project" value="TreeGrafter"/>
</dbReference>
<dbReference type="Proteomes" id="UP000324632">
    <property type="component" value="Chromosome 16"/>
</dbReference>
<feature type="region of interest" description="Disordered" evidence="1">
    <location>
        <begin position="400"/>
        <end position="466"/>
    </location>
</feature>
<evidence type="ECO:0000313" key="3">
    <source>
        <dbReference type="EMBL" id="KAA0710076.1"/>
    </source>
</evidence>
<dbReference type="InterPro" id="IPR036397">
    <property type="entry name" value="RNaseH_sf"/>
</dbReference>
<accession>A0A5A9NMH0</accession>
<dbReference type="InterPro" id="IPR004875">
    <property type="entry name" value="DDE_SF_endonuclease_dom"/>
</dbReference>
<dbReference type="InterPro" id="IPR050863">
    <property type="entry name" value="CenT-Element_Derived"/>
</dbReference>
<evidence type="ECO:0000259" key="2">
    <source>
        <dbReference type="Pfam" id="PF03184"/>
    </source>
</evidence>
<sequence length="602" mass="67508">MPRNYIRKTDRASTPLVELDRAVKEVQQGKSIRQVAREMKICRMTLKRFMEKKKIGEVTKTGYKRTGLANQVFKENMETELADHIKALAAMFYGINAMKCRELAFEYARRNEIDIPASWIREKKAGLDWFTAFKERNHLSCRTPEATSLSRATAFIRQNVGEFFDNLSKVMERYNFPPHMMYNMDETGVTTVQTPKQIVTEKGKKQVGSVTSAERGELVTVACAVNATGNAIPPMFIFPRVRFKESFMNGSPAGSIGHSTKSGWMNEDAFSIFLKHFIRYTNCSTNHPVLLILDNHESHISLKSVTTAKENGVVMLTLPPHTSHRLQPLDKTVYGPLKTYFFRTMDGWMRTHPGRTVSIYEIAELVKQAFMSAMTPTNITSGFRARGIYPYNRDIFPDEDYAPSMVTDRPNPKEPSTRAAADPTGPSHEEPTHATGLEAGPDPGEPPATLPEPNPEHSLSDETGSGAHGCYVSPKVIFPLPKATASRPRMMRNDEDDNDDGDKDLSAGDFVIVSFAGKTKSYNYAGLVGKVEGGDIYAKFLRQSSKKSADGKPIFTFKENDEGVIPRGDVLKKLPTPHKLGGTARREQKFIFPCRIEKWDVK</sequence>
<name>A0A5A9NMH0_9TELE</name>
<feature type="region of interest" description="Disordered" evidence="1">
    <location>
        <begin position="482"/>
        <end position="503"/>
    </location>
</feature>